<dbReference type="SUPFAM" id="SSF48403">
    <property type="entry name" value="Ankyrin repeat"/>
    <property type="match status" value="1"/>
</dbReference>
<reference evidence="3" key="1">
    <citation type="submission" date="2022-10" db="EMBL/GenBank/DDBJ databases">
        <authorList>
            <person name="Chen Y."/>
            <person name="Dougan E. K."/>
            <person name="Chan C."/>
            <person name="Rhodes N."/>
            <person name="Thang M."/>
        </authorList>
    </citation>
    <scope>NUCLEOTIDE SEQUENCE</scope>
</reference>
<evidence type="ECO:0000313" key="4">
    <source>
        <dbReference type="EMBL" id="CAL1171794.1"/>
    </source>
</evidence>
<organism evidence="3">
    <name type="scientific">Cladocopium goreaui</name>
    <dbReference type="NCBI Taxonomy" id="2562237"/>
    <lineage>
        <taxon>Eukaryota</taxon>
        <taxon>Sar</taxon>
        <taxon>Alveolata</taxon>
        <taxon>Dinophyceae</taxon>
        <taxon>Suessiales</taxon>
        <taxon>Symbiodiniaceae</taxon>
        <taxon>Cladocopium</taxon>
    </lineage>
</organism>
<feature type="repeat" description="PPR" evidence="2">
    <location>
        <begin position="760"/>
        <end position="794"/>
    </location>
</feature>
<sequence length="1779" mass="196731">MVSPAMRPMRLCVHGVRVQQWLRVAVRQSRKGSSAARCAAWPLRSFSVLTPINDAKFKALCDTPARPFLVHCGASWSQRSKRVADALAEWDSGELPIYSLDLSTAPEAIEKRHIKGIPTLLLMREKRVEARADGADLQDLARLKEAARAYVKLSKLSSPEDAADALKRAEVMWDAKNVSAAQQLYRRALEGDLAKGNAFRARLGLVKCAVQVLEKASASAAPSVMVEELQSALDELRKHHEEELLGGGEQVRVDGQQQTILLAHAELLVDAADEDRSVEEKNILKLWACGERKKALEEALKWYRTVAGNDIPGLVAAYCLPERRMLDRPQSIPLRSIYAQMPELATDSESLGPGAPRALLRRMLLAAMDKDFLEAQGPSLLSKSLADLAFLLDRKEFIPFHTRKTRCRRGGAPHTGRGTGKRSGFSKRYWICWPNTSYPNTKLNPADLILALVPRLKLRCASCGSCATANEWRLERLLRRRTWFSSLRALRLLRQDLRGRKVSLSAGEKVQVFTFWHQDVLQRPRWTWALELLGDDVKSLNQALSVLARAAQWENALQTLYGSNEVDIVSFNSVALALATAAQWHRAVALMQNCWPNATAITFNTVALACKDASEWKTALSLLSTAQHRRLSDARSQSTLLSALGKVARWEHALSLLSTSSDDVALAAAISACEKGWQWRPALHLLGSLRAENVAAQNSALSACEKAQQWQLALELLSQHSRPNVVTFNAALSAAAATAEGWSRGLQLLRQMLKMRLSPDLVTYTALVSSATSASMSTIALQVLEDMRSNLVQPQCLAVTAALHACERTSAWRHALATYATYADAVGVDATGRQALLGALLGAGSFRTFGQLLPSTHKRCLHWLIEGCFNDFVPTNSSPAGSIRPDPAALDSNAFRLAASLTPSVSSERCAASLWRRRTTTRRLMRALELGALDAAELRRAAFGLGKSGCCVALEELYLAPTTVLPMVPTLRIEANTDWRSSARAQDLVTVLDLTLRSRGFRLSSMLLDQESPGEPDVRISDPSVTAVDLQMRDGKMSGFKFFGTSLMRPSNSLPSFLLTWQMPAIVKQMAEKTQVLVTRVDHEHAERLAREAHVEEALSTLSRKVPAAKRRKNVEDALSAAGRGFVVDDRDDRDATRKLGECPGFRPGPLEYPFFNQQNGGIKKHRGSVSDIHPDGARAHQQLSTMWVIKVHDVMRMRGSPPCHEDLQAAGKLVPHHPSFLTIFVSHQWLAIDHPDESGEQLAVLQDALANIIEGVTKVELDLQAQFIGQHKTLSDQEREEIKEGYIWMDWFSVPQERNSKGATPSAMGASPSAIFSPMNFLSERSGTESWTSLDEANKCIQSIPAYVEACQIFVALVPNLTHSSGSQVNYSSWLQRGWCRAEMWCKLLSERSKVPIVVVTASDRAEFDHPMMWMRSPVHQGDFGLESDRRKVSRFIQRALSLKLQRLRESKRKKDLNLYRFFLARADEICGKAICNDTMEEFWRKYMFSSPNDAIQFQVGMTGLACATLSGQTEMMQELLEKGASTKLKLPPLLDVDIFPGFCLLHLAAQGGERCEQALEALLKTRCDPNGMSAQGAPPLGQCLTGRAVDLLVQYRADVNRAGSMVAASPLDACCYRQVAPSVIQRLIEHGAYVSNEQGRCISPLCMLVFHAHGNPLWRETADLLIDAEADPNNKMIMTGALHMAQVLSRCWMASRWMATSKEPPMLFKIICNGDTTPLGLAAILGSETMVEYLLTKGAKTLLCCEGTERTESGGRGSCCEQQFRPGIYPLIGPEWP</sequence>
<dbReference type="EMBL" id="CAMXCT010006693">
    <property type="protein sequence ID" value="CAI4018419.1"/>
    <property type="molecule type" value="Genomic_DNA"/>
</dbReference>
<dbReference type="InterPro" id="IPR036249">
    <property type="entry name" value="Thioredoxin-like_sf"/>
</dbReference>
<dbReference type="PANTHER" id="PTHR47447:SF17">
    <property type="entry name" value="OS12G0638900 PROTEIN"/>
    <property type="match status" value="1"/>
</dbReference>
<dbReference type="Gene3D" id="1.25.40.10">
    <property type="entry name" value="Tetratricopeptide repeat domain"/>
    <property type="match status" value="2"/>
</dbReference>
<dbReference type="InterPro" id="IPR002110">
    <property type="entry name" value="Ankyrin_rpt"/>
</dbReference>
<dbReference type="InterPro" id="IPR011990">
    <property type="entry name" value="TPR-like_helical_dom_sf"/>
</dbReference>
<evidence type="ECO:0000313" key="3">
    <source>
        <dbReference type="EMBL" id="CAI4018419.1"/>
    </source>
</evidence>
<feature type="repeat" description="PPR" evidence="2">
    <location>
        <begin position="724"/>
        <end position="759"/>
    </location>
</feature>
<dbReference type="Proteomes" id="UP001152797">
    <property type="component" value="Unassembled WGS sequence"/>
</dbReference>
<dbReference type="SMART" id="SM00248">
    <property type="entry name" value="ANK"/>
    <property type="match status" value="4"/>
</dbReference>
<keyword evidence="6" id="KW-1185">Reference proteome</keyword>
<evidence type="ECO:0000256" key="2">
    <source>
        <dbReference type="PROSITE-ProRule" id="PRU00708"/>
    </source>
</evidence>
<accession>A0A9P1GP23</accession>
<dbReference type="SUPFAM" id="SSF52833">
    <property type="entry name" value="Thioredoxin-like"/>
    <property type="match status" value="1"/>
</dbReference>
<dbReference type="EMBL" id="CAMXCT030006693">
    <property type="protein sequence ID" value="CAL4805731.1"/>
    <property type="molecule type" value="Genomic_DNA"/>
</dbReference>
<dbReference type="PROSITE" id="PS51375">
    <property type="entry name" value="PPR"/>
    <property type="match status" value="2"/>
</dbReference>
<evidence type="ECO:0000256" key="1">
    <source>
        <dbReference type="ARBA" id="ARBA00022737"/>
    </source>
</evidence>
<dbReference type="Gene3D" id="3.40.30.10">
    <property type="entry name" value="Glutaredoxin"/>
    <property type="match status" value="1"/>
</dbReference>
<comment type="caution">
    <text evidence="3">The sequence shown here is derived from an EMBL/GenBank/DDBJ whole genome shotgun (WGS) entry which is preliminary data.</text>
</comment>
<reference evidence="4" key="2">
    <citation type="submission" date="2024-04" db="EMBL/GenBank/DDBJ databases">
        <authorList>
            <person name="Chen Y."/>
            <person name="Shah S."/>
            <person name="Dougan E. K."/>
            <person name="Thang M."/>
            <person name="Chan C."/>
        </authorList>
    </citation>
    <scope>NUCLEOTIDE SEQUENCE [LARGE SCALE GENOMIC DNA]</scope>
</reference>
<dbReference type="CDD" id="cd02947">
    <property type="entry name" value="TRX_family"/>
    <property type="match status" value="1"/>
</dbReference>
<evidence type="ECO:0000313" key="6">
    <source>
        <dbReference type="Proteomes" id="UP001152797"/>
    </source>
</evidence>
<evidence type="ECO:0000313" key="5">
    <source>
        <dbReference type="EMBL" id="CAL4805731.1"/>
    </source>
</evidence>
<protein>
    <submittedName>
        <fullName evidence="5">Ankyrin-2</fullName>
    </submittedName>
</protein>
<dbReference type="InterPro" id="IPR036770">
    <property type="entry name" value="Ankyrin_rpt-contain_sf"/>
</dbReference>
<dbReference type="PANTHER" id="PTHR47447">
    <property type="entry name" value="OS03G0856100 PROTEIN"/>
    <property type="match status" value="1"/>
</dbReference>
<name>A0A9P1GP23_9DINO</name>
<dbReference type="Pfam" id="PF13812">
    <property type="entry name" value="PPR_3"/>
    <property type="match status" value="1"/>
</dbReference>
<dbReference type="EMBL" id="CAMXCT020006693">
    <property type="protein sequence ID" value="CAL1171794.1"/>
    <property type="molecule type" value="Genomic_DNA"/>
</dbReference>
<keyword evidence="1" id="KW-0677">Repeat</keyword>
<dbReference type="InterPro" id="IPR002885">
    <property type="entry name" value="PPR_rpt"/>
</dbReference>
<proteinExistence type="predicted"/>
<gene>
    <name evidence="3" type="ORF">C1SCF055_LOCUS42987</name>
</gene>
<dbReference type="Gene3D" id="1.25.40.20">
    <property type="entry name" value="Ankyrin repeat-containing domain"/>
    <property type="match status" value="1"/>
</dbReference>